<dbReference type="EMBL" id="JAHQCW010000062">
    <property type="protein sequence ID" value="MBU9739491.1"/>
    <property type="molecule type" value="Genomic_DNA"/>
</dbReference>
<protein>
    <submittedName>
        <fullName evidence="4">Alpha/beta hydrolase</fullName>
    </submittedName>
</protein>
<dbReference type="Gene3D" id="3.40.50.1820">
    <property type="entry name" value="alpha/beta hydrolase"/>
    <property type="match status" value="1"/>
</dbReference>
<keyword evidence="5" id="KW-1185">Reference proteome</keyword>
<dbReference type="InterPro" id="IPR049492">
    <property type="entry name" value="BD-FAE-like_dom"/>
</dbReference>
<dbReference type="SUPFAM" id="SSF53474">
    <property type="entry name" value="alpha/beta-Hydrolases"/>
    <property type="match status" value="1"/>
</dbReference>
<dbReference type="Pfam" id="PF20434">
    <property type="entry name" value="BD-FAE"/>
    <property type="match status" value="1"/>
</dbReference>
<dbReference type="InterPro" id="IPR029058">
    <property type="entry name" value="AB_hydrolase_fold"/>
</dbReference>
<dbReference type="RefSeq" id="WP_238723313.1">
    <property type="nucleotide sequence ID" value="NZ_JAHQCW010000062.1"/>
</dbReference>
<comment type="caution">
    <text evidence="4">The sequence shown here is derived from an EMBL/GenBank/DDBJ whole genome shotgun (WGS) entry which is preliminary data.</text>
</comment>
<dbReference type="InterPro" id="IPR001375">
    <property type="entry name" value="Peptidase_S9_cat"/>
</dbReference>
<dbReference type="GO" id="GO:0008236">
    <property type="term" value="F:serine-type peptidase activity"/>
    <property type="evidence" value="ECO:0007669"/>
    <property type="project" value="InterPro"/>
</dbReference>
<keyword evidence="1 4" id="KW-0378">Hydrolase</keyword>
<accession>A0A949K7J8</accession>
<evidence type="ECO:0000313" key="4">
    <source>
        <dbReference type="EMBL" id="MBU9739491.1"/>
    </source>
</evidence>
<organism evidence="4 5">
    <name type="scientific">Diplocloster agilis</name>
    <dbReference type="NCBI Taxonomy" id="2850323"/>
    <lineage>
        <taxon>Bacteria</taxon>
        <taxon>Bacillati</taxon>
        <taxon>Bacillota</taxon>
        <taxon>Clostridia</taxon>
        <taxon>Lachnospirales</taxon>
        <taxon>Lachnospiraceae</taxon>
        <taxon>Diplocloster</taxon>
    </lineage>
</organism>
<dbReference type="Pfam" id="PF00326">
    <property type="entry name" value="Peptidase_S9"/>
    <property type="match status" value="1"/>
</dbReference>
<dbReference type="PANTHER" id="PTHR48081">
    <property type="entry name" value="AB HYDROLASE SUPERFAMILY PROTEIN C4A8.06C"/>
    <property type="match status" value="1"/>
</dbReference>
<dbReference type="GO" id="GO:0006508">
    <property type="term" value="P:proteolysis"/>
    <property type="evidence" value="ECO:0007669"/>
    <property type="project" value="InterPro"/>
</dbReference>
<reference evidence="4" key="1">
    <citation type="submission" date="2021-06" db="EMBL/GenBank/DDBJ databases">
        <title>Description of novel taxa of the family Lachnospiraceae.</title>
        <authorList>
            <person name="Chaplin A.V."/>
            <person name="Sokolova S.R."/>
            <person name="Pikina A.P."/>
            <person name="Korzhanova M."/>
            <person name="Belova V."/>
            <person name="Korostin D."/>
            <person name="Efimov B.A."/>
        </authorList>
    </citation>
    <scope>NUCLEOTIDE SEQUENCE</scope>
    <source>
        <strain evidence="4">ASD5720</strain>
    </source>
</reference>
<dbReference type="AlphaFoldDB" id="A0A949K7J8"/>
<feature type="domain" description="Peptidase S9 prolyl oligopeptidase catalytic" evidence="2">
    <location>
        <begin position="159"/>
        <end position="209"/>
    </location>
</feature>
<evidence type="ECO:0000259" key="3">
    <source>
        <dbReference type="Pfam" id="PF20434"/>
    </source>
</evidence>
<sequence length="335" mass="36983">MNIQEIKLTTNPGASLTAYMPEVHSELANIERRPGILVIPGGAYMFLSAREAEPVALAYAAQGYHAFVLRYSVGKEHHWPQPLEDAQEAMQVIISHAEEWKVDEKRIAAVGFSAGGHLAAALGTMGSIRPAALILGYPCTLDSLGKILVFPVPGLPDKVDDKTPPVFLFSTYEDDVVPISNSVRFLDALNRNRIPFECHIFQKGCHGLALAKPLTSAGFKQNVEEDAAKWFDLSVCWLHNLWGDFPSEHSKSRRRASDMKEYSVNVTVESMIGNPSVKELLLQVAPALADPDMMDQAAPLTVTQINREIAEQYRLSQEQMEQLNAALKAIPYTES</sequence>
<dbReference type="PANTHER" id="PTHR48081:SF6">
    <property type="entry name" value="PEPTIDASE S9 PROLYL OLIGOPEPTIDASE CATALYTIC DOMAIN-CONTAINING PROTEIN"/>
    <property type="match status" value="1"/>
</dbReference>
<dbReference type="InterPro" id="IPR050300">
    <property type="entry name" value="GDXG_lipolytic_enzyme"/>
</dbReference>
<evidence type="ECO:0000256" key="1">
    <source>
        <dbReference type="ARBA" id="ARBA00022801"/>
    </source>
</evidence>
<evidence type="ECO:0000259" key="2">
    <source>
        <dbReference type="Pfam" id="PF00326"/>
    </source>
</evidence>
<gene>
    <name evidence="4" type="ORF">KTH89_23430</name>
</gene>
<evidence type="ECO:0000313" key="5">
    <source>
        <dbReference type="Proteomes" id="UP000712157"/>
    </source>
</evidence>
<name>A0A949K7J8_9FIRM</name>
<proteinExistence type="predicted"/>
<feature type="domain" description="BD-FAE-like" evidence="3">
    <location>
        <begin position="32"/>
        <end position="126"/>
    </location>
</feature>
<dbReference type="Proteomes" id="UP000712157">
    <property type="component" value="Unassembled WGS sequence"/>
</dbReference>